<accession>E4ZFZ5</accession>
<sequence>MRYAGRVGKPVDPRMAQASAINHQKLQSLYPVFEWFEINPGYLQKPIGNCFFSAYHGHAAVWPVNHADGLKLICGERHADGAWAAAVKAVWTMLAVCQSRTRVTSPSRQPSMLVGMGGEVQYTASHHGE</sequence>
<reference evidence="2" key="1">
    <citation type="journal article" date="2011" name="Nat. Commun.">
        <title>Effector diversification within compartments of the Leptosphaeria maculans genome affected by Repeat-Induced Point mutations.</title>
        <authorList>
            <person name="Rouxel T."/>
            <person name="Grandaubert J."/>
            <person name="Hane J.K."/>
            <person name="Hoede C."/>
            <person name="van de Wouw A.P."/>
            <person name="Couloux A."/>
            <person name="Dominguez V."/>
            <person name="Anthouard V."/>
            <person name="Bally P."/>
            <person name="Bourras S."/>
            <person name="Cozijnsen A.J."/>
            <person name="Ciuffetti L.M."/>
            <person name="Degrave A."/>
            <person name="Dilmaghani A."/>
            <person name="Duret L."/>
            <person name="Fudal I."/>
            <person name="Goodwin S.B."/>
            <person name="Gout L."/>
            <person name="Glaser N."/>
            <person name="Linglin J."/>
            <person name="Kema G.H.J."/>
            <person name="Lapalu N."/>
            <person name="Lawrence C.B."/>
            <person name="May K."/>
            <person name="Meyer M."/>
            <person name="Ollivier B."/>
            <person name="Poulain J."/>
            <person name="Schoch C.L."/>
            <person name="Simon A."/>
            <person name="Spatafora J.W."/>
            <person name="Stachowiak A."/>
            <person name="Turgeon B.G."/>
            <person name="Tyler B.M."/>
            <person name="Vincent D."/>
            <person name="Weissenbach J."/>
            <person name="Amselem J."/>
            <person name="Quesneville H."/>
            <person name="Oliver R.P."/>
            <person name="Wincker P."/>
            <person name="Balesdent M.-H."/>
            <person name="Howlett B.J."/>
        </authorList>
    </citation>
    <scope>NUCLEOTIDE SEQUENCE [LARGE SCALE GENOMIC DNA]</scope>
    <source>
        <strain evidence="2">JN3 / isolate v23.1.3 / race Av1-4-5-6-7-8</strain>
    </source>
</reference>
<dbReference type="AlphaFoldDB" id="E4ZFZ5"/>
<gene>
    <name evidence="1" type="ORF">LEMA_P063410.1</name>
</gene>
<keyword evidence="2" id="KW-1185">Reference proteome</keyword>
<dbReference type="InParanoid" id="E4ZFZ5"/>
<name>E4ZFZ5_LEPMJ</name>
<dbReference type="HOGENOM" id="CLU_1949206_0_0_1"/>
<evidence type="ECO:0000313" key="2">
    <source>
        <dbReference type="Proteomes" id="UP000002668"/>
    </source>
</evidence>
<organism evidence="1 2">
    <name type="scientific">Leptosphaeria maculans (strain JN3 / isolate v23.1.3 / race Av1-4-5-6-7-8)</name>
    <name type="common">Blackleg fungus</name>
    <name type="synonym">Phoma lingam</name>
    <dbReference type="NCBI Taxonomy" id="985895"/>
    <lineage>
        <taxon>Eukaryota</taxon>
        <taxon>Fungi</taxon>
        <taxon>Dikarya</taxon>
        <taxon>Ascomycota</taxon>
        <taxon>Pezizomycotina</taxon>
        <taxon>Dothideomycetes</taxon>
        <taxon>Pleosporomycetidae</taxon>
        <taxon>Pleosporales</taxon>
        <taxon>Pleosporineae</taxon>
        <taxon>Leptosphaeriaceae</taxon>
        <taxon>Plenodomus</taxon>
        <taxon>Plenodomus lingam/Leptosphaeria maculans species complex</taxon>
    </lineage>
</organism>
<dbReference type="Proteomes" id="UP000002668">
    <property type="component" value="Genome"/>
</dbReference>
<dbReference type="VEuPathDB" id="FungiDB:LEMA_P063410.1"/>
<dbReference type="EMBL" id="FP929064">
    <property type="protein sequence ID" value="CBX90215.1"/>
    <property type="molecule type" value="Genomic_DNA"/>
</dbReference>
<protein>
    <submittedName>
        <fullName evidence="1">Uncharacterized protein</fullName>
    </submittedName>
</protein>
<evidence type="ECO:0000313" key="1">
    <source>
        <dbReference type="EMBL" id="CBX90215.1"/>
    </source>
</evidence>
<proteinExistence type="predicted"/>